<name>A0A6A4NFU1_LUPAL</name>
<evidence type="ECO:0000313" key="1">
    <source>
        <dbReference type="EMBL" id="KAE9590943.1"/>
    </source>
</evidence>
<protein>
    <submittedName>
        <fullName evidence="1">Uncharacterized protein</fullName>
    </submittedName>
</protein>
<dbReference type="AlphaFoldDB" id="A0A6A4NFU1"/>
<accession>A0A6A4NFU1</accession>
<gene>
    <name evidence="1" type="ORF">Lalb_Chr20g0112931</name>
</gene>
<reference evidence="2" key="1">
    <citation type="journal article" date="2020" name="Nat. Commun.">
        <title>Genome sequence of the cluster root forming white lupin.</title>
        <authorList>
            <person name="Hufnagel B."/>
            <person name="Marques A."/>
            <person name="Soriano A."/>
            <person name="Marques L."/>
            <person name="Divol F."/>
            <person name="Doumas P."/>
            <person name="Sallet E."/>
            <person name="Mancinotti D."/>
            <person name="Carrere S."/>
            <person name="Marande W."/>
            <person name="Arribat S."/>
            <person name="Keller J."/>
            <person name="Huneau C."/>
            <person name="Blein T."/>
            <person name="Aime D."/>
            <person name="Laguerre M."/>
            <person name="Taylor J."/>
            <person name="Schubert V."/>
            <person name="Nelson M."/>
            <person name="Geu-Flores F."/>
            <person name="Crespi M."/>
            <person name="Gallardo-Guerrero K."/>
            <person name="Delaux P.-M."/>
            <person name="Salse J."/>
            <person name="Berges H."/>
            <person name="Guyot R."/>
            <person name="Gouzy J."/>
            <person name="Peret B."/>
        </authorList>
    </citation>
    <scope>NUCLEOTIDE SEQUENCE [LARGE SCALE GENOMIC DNA]</scope>
    <source>
        <strain evidence="2">cv. Amiga</strain>
    </source>
</reference>
<comment type="caution">
    <text evidence="1">The sequence shown here is derived from an EMBL/GenBank/DDBJ whole genome shotgun (WGS) entry which is preliminary data.</text>
</comment>
<evidence type="ECO:0000313" key="2">
    <source>
        <dbReference type="Proteomes" id="UP000447434"/>
    </source>
</evidence>
<keyword evidence="2" id="KW-1185">Reference proteome</keyword>
<organism evidence="1 2">
    <name type="scientific">Lupinus albus</name>
    <name type="common">White lupine</name>
    <name type="synonym">Lupinus termis</name>
    <dbReference type="NCBI Taxonomy" id="3870"/>
    <lineage>
        <taxon>Eukaryota</taxon>
        <taxon>Viridiplantae</taxon>
        <taxon>Streptophyta</taxon>
        <taxon>Embryophyta</taxon>
        <taxon>Tracheophyta</taxon>
        <taxon>Spermatophyta</taxon>
        <taxon>Magnoliopsida</taxon>
        <taxon>eudicotyledons</taxon>
        <taxon>Gunneridae</taxon>
        <taxon>Pentapetalae</taxon>
        <taxon>rosids</taxon>
        <taxon>fabids</taxon>
        <taxon>Fabales</taxon>
        <taxon>Fabaceae</taxon>
        <taxon>Papilionoideae</taxon>
        <taxon>50 kb inversion clade</taxon>
        <taxon>genistoids sensu lato</taxon>
        <taxon>core genistoids</taxon>
        <taxon>Genisteae</taxon>
        <taxon>Lupinus</taxon>
    </lineage>
</organism>
<proteinExistence type="predicted"/>
<sequence>MDAIKLKSWMWIKEIESLHLKLLWYRLRFFSSHELNQGSFFDRCIRVCWYL</sequence>
<dbReference type="Proteomes" id="UP000447434">
    <property type="component" value="Chromosome 20"/>
</dbReference>
<dbReference type="EMBL" id="WOCE01000020">
    <property type="protein sequence ID" value="KAE9590943.1"/>
    <property type="molecule type" value="Genomic_DNA"/>
</dbReference>